<dbReference type="EMBL" id="JAUESC010000004">
    <property type="protein sequence ID" value="KAK0597802.1"/>
    <property type="molecule type" value="Genomic_DNA"/>
</dbReference>
<reference evidence="1" key="1">
    <citation type="journal article" date="2022" name="Plant J.">
        <title>Strategies of tolerance reflected in two North American maple genomes.</title>
        <authorList>
            <person name="McEvoy S.L."/>
            <person name="Sezen U.U."/>
            <person name="Trouern-Trend A."/>
            <person name="McMahon S.M."/>
            <person name="Schaberg P.G."/>
            <person name="Yang J."/>
            <person name="Wegrzyn J.L."/>
            <person name="Swenson N.G."/>
        </authorList>
    </citation>
    <scope>NUCLEOTIDE SEQUENCE</scope>
    <source>
        <strain evidence="1">NS2018</strain>
    </source>
</reference>
<comment type="caution">
    <text evidence="1">The sequence shown here is derived from an EMBL/GenBank/DDBJ whole genome shotgun (WGS) entry which is preliminary data.</text>
</comment>
<accession>A0AA39SP62</accession>
<proteinExistence type="predicted"/>
<dbReference type="AlphaFoldDB" id="A0AA39SP62"/>
<gene>
    <name evidence="1" type="ORF">LWI29_028703</name>
</gene>
<dbReference type="GO" id="GO:0017056">
    <property type="term" value="F:structural constituent of nuclear pore"/>
    <property type="evidence" value="ECO:0007669"/>
    <property type="project" value="TreeGrafter"/>
</dbReference>
<protein>
    <submittedName>
        <fullName evidence="1">Uncharacterized protein</fullName>
    </submittedName>
</protein>
<reference evidence="1" key="2">
    <citation type="submission" date="2023-06" db="EMBL/GenBank/DDBJ databases">
        <authorList>
            <person name="Swenson N.G."/>
            <person name="Wegrzyn J.L."/>
            <person name="Mcevoy S.L."/>
        </authorList>
    </citation>
    <scope>NUCLEOTIDE SEQUENCE</scope>
    <source>
        <strain evidence="1">NS2018</strain>
        <tissue evidence="1">Leaf</tissue>
    </source>
</reference>
<evidence type="ECO:0000313" key="1">
    <source>
        <dbReference type="EMBL" id="KAK0597802.1"/>
    </source>
</evidence>
<dbReference type="PANTHER" id="PTHR18898:SF2">
    <property type="entry name" value="NUCLEOPROTEIN TPR"/>
    <property type="match status" value="1"/>
</dbReference>
<evidence type="ECO:0000313" key="2">
    <source>
        <dbReference type="Proteomes" id="UP001168877"/>
    </source>
</evidence>
<dbReference type="GO" id="GO:0006406">
    <property type="term" value="P:mRNA export from nucleus"/>
    <property type="evidence" value="ECO:0007669"/>
    <property type="project" value="TreeGrafter"/>
</dbReference>
<dbReference type="PANTHER" id="PTHR18898">
    <property type="entry name" value="NUCLEOPROTEIN TPR-RELATED"/>
    <property type="match status" value="1"/>
</dbReference>
<sequence>MSISGEQEKERIEELRRTHANLKADMSTKLSDVNKVVKLHKEASDEWSRKAGELKGVIKALEIHLSQVENYYKERLENEESSRKQLRKDLETSRKASVLNLLPLSSVKSDRSSIVLKLQDSFQIYYQNYLDSLLRQMKSFFESTHPGQNLNSLLNEVAESFESHWLKGTVNGCENLSRQNACVHHLWAKEYDLENPAVTLDALLQVGRPRLVAAVDRTKRYVMEQMKNAKEQMQELQKACIEWDPDTEEFEDADGEVYDKTTYMELGLQGLL</sequence>
<dbReference type="Proteomes" id="UP001168877">
    <property type="component" value="Unassembled WGS sequence"/>
</dbReference>
<organism evidence="1 2">
    <name type="scientific">Acer saccharum</name>
    <name type="common">Sugar maple</name>
    <dbReference type="NCBI Taxonomy" id="4024"/>
    <lineage>
        <taxon>Eukaryota</taxon>
        <taxon>Viridiplantae</taxon>
        <taxon>Streptophyta</taxon>
        <taxon>Embryophyta</taxon>
        <taxon>Tracheophyta</taxon>
        <taxon>Spermatophyta</taxon>
        <taxon>Magnoliopsida</taxon>
        <taxon>eudicotyledons</taxon>
        <taxon>Gunneridae</taxon>
        <taxon>Pentapetalae</taxon>
        <taxon>rosids</taxon>
        <taxon>malvids</taxon>
        <taxon>Sapindales</taxon>
        <taxon>Sapindaceae</taxon>
        <taxon>Hippocastanoideae</taxon>
        <taxon>Acereae</taxon>
        <taxon>Acer</taxon>
    </lineage>
</organism>
<keyword evidence="2" id="KW-1185">Reference proteome</keyword>
<dbReference type="GO" id="GO:0005643">
    <property type="term" value="C:nuclear pore"/>
    <property type="evidence" value="ECO:0007669"/>
    <property type="project" value="TreeGrafter"/>
</dbReference>
<name>A0AA39SP62_ACESA</name>